<reference evidence="10 11" key="1">
    <citation type="journal article" date="2019" name="Nat. Ecol. Evol.">
        <title>Megaphylogeny resolves global patterns of mushroom evolution.</title>
        <authorList>
            <person name="Varga T."/>
            <person name="Krizsan K."/>
            <person name="Foldi C."/>
            <person name="Dima B."/>
            <person name="Sanchez-Garcia M."/>
            <person name="Sanchez-Ramirez S."/>
            <person name="Szollosi G.J."/>
            <person name="Szarkandi J.G."/>
            <person name="Papp V."/>
            <person name="Albert L."/>
            <person name="Andreopoulos W."/>
            <person name="Angelini C."/>
            <person name="Antonin V."/>
            <person name="Barry K.W."/>
            <person name="Bougher N.L."/>
            <person name="Buchanan P."/>
            <person name="Buyck B."/>
            <person name="Bense V."/>
            <person name="Catcheside P."/>
            <person name="Chovatia M."/>
            <person name="Cooper J."/>
            <person name="Damon W."/>
            <person name="Desjardin D."/>
            <person name="Finy P."/>
            <person name="Geml J."/>
            <person name="Haridas S."/>
            <person name="Hughes K."/>
            <person name="Justo A."/>
            <person name="Karasinski D."/>
            <person name="Kautmanova I."/>
            <person name="Kiss B."/>
            <person name="Kocsube S."/>
            <person name="Kotiranta H."/>
            <person name="LaButti K.M."/>
            <person name="Lechner B.E."/>
            <person name="Liimatainen K."/>
            <person name="Lipzen A."/>
            <person name="Lukacs Z."/>
            <person name="Mihaltcheva S."/>
            <person name="Morgado L.N."/>
            <person name="Niskanen T."/>
            <person name="Noordeloos M.E."/>
            <person name="Ohm R.A."/>
            <person name="Ortiz-Santana B."/>
            <person name="Ovrebo C."/>
            <person name="Racz N."/>
            <person name="Riley R."/>
            <person name="Savchenko A."/>
            <person name="Shiryaev A."/>
            <person name="Soop K."/>
            <person name="Spirin V."/>
            <person name="Szebenyi C."/>
            <person name="Tomsovsky M."/>
            <person name="Tulloss R.E."/>
            <person name="Uehling J."/>
            <person name="Grigoriev I.V."/>
            <person name="Vagvolgyi C."/>
            <person name="Papp T."/>
            <person name="Martin F.M."/>
            <person name="Miettinen O."/>
            <person name="Hibbett D.S."/>
            <person name="Nagy L.G."/>
        </authorList>
    </citation>
    <scope>NUCLEOTIDE SEQUENCE [LARGE SCALE GENOMIC DNA]</scope>
    <source>
        <strain evidence="10 11">FP101781</strain>
    </source>
</reference>
<evidence type="ECO:0000256" key="9">
    <source>
        <dbReference type="SAM" id="SignalP"/>
    </source>
</evidence>
<dbReference type="PANTHER" id="PTHR11002:SF76">
    <property type="entry name" value="CARBONIC ANHYDRASE"/>
    <property type="match status" value="1"/>
</dbReference>
<feature type="chain" id="PRO_5021296235" description="carbonic anhydrase" evidence="9">
    <location>
        <begin position="27"/>
        <end position="351"/>
    </location>
</feature>
<dbReference type="SMART" id="SM00947">
    <property type="entry name" value="Pro_CA"/>
    <property type="match status" value="1"/>
</dbReference>
<dbReference type="Pfam" id="PF00484">
    <property type="entry name" value="Pro_CA"/>
    <property type="match status" value="1"/>
</dbReference>
<dbReference type="STRING" id="71717.A0A4Y7RC62"/>
<dbReference type="Gene3D" id="3.40.1050.10">
    <property type="entry name" value="Carbonic anhydrase"/>
    <property type="match status" value="1"/>
</dbReference>
<dbReference type="InterPro" id="IPR036874">
    <property type="entry name" value="Carbonic_anhydrase_sf"/>
</dbReference>
<keyword evidence="5" id="KW-0456">Lyase</keyword>
<dbReference type="InterPro" id="IPR001765">
    <property type="entry name" value="Carbonic_anhydrase"/>
</dbReference>
<proteinExistence type="inferred from homology"/>
<dbReference type="GO" id="GO:0008270">
    <property type="term" value="F:zinc ion binding"/>
    <property type="evidence" value="ECO:0007669"/>
    <property type="project" value="InterPro"/>
</dbReference>
<accession>A0A4Y7RC62</accession>
<dbReference type="EC" id="4.2.1.1" evidence="2"/>
<keyword evidence="3 7" id="KW-0479">Metal-binding</keyword>
<name>A0A4Y7RC62_COPMI</name>
<evidence type="ECO:0000256" key="3">
    <source>
        <dbReference type="ARBA" id="ARBA00022723"/>
    </source>
</evidence>
<organism evidence="10 11">
    <name type="scientific">Coprinellus micaceus</name>
    <name type="common">Glistening ink-cap mushroom</name>
    <name type="synonym">Coprinus micaceus</name>
    <dbReference type="NCBI Taxonomy" id="71717"/>
    <lineage>
        <taxon>Eukaryota</taxon>
        <taxon>Fungi</taxon>
        <taxon>Dikarya</taxon>
        <taxon>Basidiomycota</taxon>
        <taxon>Agaricomycotina</taxon>
        <taxon>Agaricomycetes</taxon>
        <taxon>Agaricomycetidae</taxon>
        <taxon>Agaricales</taxon>
        <taxon>Agaricineae</taxon>
        <taxon>Psathyrellaceae</taxon>
        <taxon>Coprinellus</taxon>
    </lineage>
</organism>
<evidence type="ECO:0000256" key="2">
    <source>
        <dbReference type="ARBA" id="ARBA00012925"/>
    </source>
</evidence>
<sequence length="351" mass="39022">MNRMICERLALCLWLNFDWSSEEATAKRPNDAQPPLASLHQFPHILLRPLTMETLQTFVSTLTIERRWSSQAWCHSTKSPRIKPNDISYVLWKDANSTTTAWTRLALLGLGGLLLHSGFGSRTGGEGDGNLVTAEGGAGSGFNTLNSLFEGNQRFRDVVTTAAARKSGRGKKRATASLVEQFTEDSPSFMFLGCTDNRLTPASIFQAPIGSVLTQNNIGISTRARIRAPITYAIEDLGVQHIIVLGHYGCNAAKRAVTGMKKESAISRWIHPIVDFYKRVRRQEVVKFRDSRRPRRGLRDGITTPPESSDPGFRAFVEENVKNSVMALKSQSILRSAYPNRRQDSTEGDQV</sequence>
<protein>
    <recommendedName>
        <fullName evidence="2">carbonic anhydrase</fullName>
        <ecNumber evidence="2">4.2.1.1</ecNumber>
    </recommendedName>
</protein>
<feature type="binding site" evidence="7">
    <location>
        <position position="194"/>
    </location>
    <ligand>
        <name>Zn(2+)</name>
        <dbReference type="ChEBI" id="CHEBI:29105"/>
    </ligand>
</feature>
<dbReference type="GO" id="GO:0004089">
    <property type="term" value="F:carbonate dehydratase activity"/>
    <property type="evidence" value="ECO:0007669"/>
    <property type="project" value="UniProtKB-EC"/>
</dbReference>
<evidence type="ECO:0000313" key="10">
    <source>
        <dbReference type="EMBL" id="TEB06422.1"/>
    </source>
</evidence>
<feature type="binding site" evidence="7">
    <location>
        <position position="250"/>
    </location>
    <ligand>
        <name>Zn(2+)</name>
        <dbReference type="ChEBI" id="CHEBI:29105"/>
    </ligand>
</feature>
<evidence type="ECO:0000313" key="11">
    <source>
        <dbReference type="Proteomes" id="UP000298030"/>
    </source>
</evidence>
<dbReference type="SUPFAM" id="SSF53056">
    <property type="entry name" value="beta-carbonic anhydrase, cab"/>
    <property type="match status" value="1"/>
</dbReference>
<evidence type="ECO:0000256" key="1">
    <source>
        <dbReference type="ARBA" id="ARBA00006217"/>
    </source>
</evidence>
<evidence type="ECO:0000256" key="5">
    <source>
        <dbReference type="ARBA" id="ARBA00023239"/>
    </source>
</evidence>
<dbReference type="OrthoDB" id="10248475at2759"/>
<evidence type="ECO:0000256" key="4">
    <source>
        <dbReference type="ARBA" id="ARBA00022833"/>
    </source>
</evidence>
<feature type="region of interest" description="Disordered" evidence="8">
    <location>
        <begin position="291"/>
        <end position="313"/>
    </location>
</feature>
<comment type="similarity">
    <text evidence="1">Belongs to the beta-class carbonic anhydrase family.</text>
</comment>
<evidence type="ECO:0000256" key="6">
    <source>
        <dbReference type="ARBA" id="ARBA00048348"/>
    </source>
</evidence>
<dbReference type="Proteomes" id="UP000298030">
    <property type="component" value="Unassembled WGS sequence"/>
</dbReference>
<comment type="cofactor">
    <cofactor evidence="7">
        <name>Zn(2+)</name>
        <dbReference type="ChEBI" id="CHEBI:29105"/>
    </cofactor>
    <text evidence="7">Binds 1 zinc ion per subunit.</text>
</comment>
<dbReference type="EMBL" id="QPFP01000562">
    <property type="protein sequence ID" value="TEB06422.1"/>
    <property type="molecule type" value="Genomic_DNA"/>
</dbReference>
<keyword evidence="11" id="KW-1185">Reference proteome</keyword>
<gene>
    <name evidence="10" type="ORF">FA13DRAFT_1163355</name>
</gene>
<feature type="binding site" evidence="7">
    <location>
        <position position="247"/>
    </location>
    <ligand>
        <name>Zn(2+)</name>
        <dbReference type="ChEBI" id="CHEBI:29105"/>
    </ligand>
</feature>
<dbReference type="AlphaFoldDB" id="A0A4Y7RC62"/>
<keyword evidence="4 7" id="KW-0862">Zinc</keyword>
<keyword evidence="9" id="KW-0732">Signal</keyword>
<dbReference type="PANTHER" id="PTHR11002">
    <property type="entry name" value="CARBONIC ANHYDRASE"/>
    <property type="match status" value="1"/>
</dbReference>
<evidence type="ECO:0000256" key="8">
    <source>
        <dbReference type="SAM" id="MobiDB-lite"/>
    </source>
</evidence>
<feature type="signal peptide" evidence="9">
    <location>
        <begin position="1"/>
        <end position="26"/>
    </location>
</feature>
<comment type="catalytic activity">
    <reaction evidence="6">
        <text>hydrogencarbonate + H(+) = CO2 + H2O</text>
        <dbReference type="Rhea" id="RHEA:10748"/>
        <dbReference type="ChEBI" id="CHEBI:15377"/>
        <dbReference type="ChEBI" id="CHEBI:15378"/>
        <dbReference type="ChEBI" id="CHEBI:16526"/>
        <dbReference type="ChEBI" id="CHEBI:17544"/>
        <dbReference type="EC" id="4.2.1.1"/>
    </reaction>
</comment>
<feature type="binding site" evidence="7">
    <location>
        <position position="196"/>
    </location>
    <ligand>
        <name>Zn(2+)</name>
        <dbReference type="ChEBI" id="CHEBI:29105"/>
    </ligand>
</feature>
<comment type="caution">
    <text evidence="10">The sequence shown here is derived from an EMBL/GenBank/DDBJ whole genome shotgun (WGS) entry which is preliminary data.</text>
</comment>
<evidence type="ECO:0000256" key="7">
    <source>
        <dbReference type="PIRSR" id="PIRSR601765-1"/>
    </source>
</evidence>